<reference evidence="1 2" key="1">
    <citation type="submission" date="2020-03" db="EMBL/GenBank/DDBJ databases">
        <title>Genomic Encyclopedia of Type Strains, Phase IV (KMG-IV): sequencing the most valuable type-strain genomes for metagenomic binning, comparative biology and taxonomic classification.</title>
        <authorList>
            <person name="Goeker M."/>
        </authorList>
    </citation>
    <scope>NUCLEOTIDE SEQUENCE [LARGE SCALE GENOMIC DNA]</scope>
    <source>
        <strain evidence="1 2">DSM 16846</strain>
    </source>
</reference>
<protein>
    <submittedName>
        <fullName evidence="1">Uncharacterized protein</fullName>
    </submittedName>
</protein>
<gene>
    <name evidence="1" type="ORF">GGQ97_002304</name>
</gene>
<evidence type="ECO:0000313" key="1">
    <source>
        <dbReference type="EMBL" id="NJC06511.1"/>
    </source>
</evidence>
<dbReference type="Proteomes" id="UP000558192">
    <property type="component" value="Unassembled WGS sequence"/>
</dbReference>
<organism evidence="1 2">
    <name type="scientific">Sphingomonas kaistensis</name>
    <dbReference type="NCBI Taxonomy" id="298708"/>
    <lineage>
        <taxon>Bacteria</taxon>
        <taxon>Pseudomonadati</taxon>
        <taxon>Pseudomonadota</taxon>
        <taxon>Alphaproteobacteria</taxon>
        <taxon>Sphingomonadales</taxon>
        <taxon>Sphingomonadaceae</taxon>
        <taxon>Sphingomonas</taxon>
    </lineage>
</organism>
<name>A0A7X5Y7N5_9SPHN</name>
<dbReference type="AlphaFoldDB" id="A0A7X5Y7N5"/>
<keyword evidence="2" id="KW-1185">Reference proteome</keyword>
<sequence>MIDLPLSPAPRGVTPTPVDFGALLEGPLGGETQRVERQGSRWAVQVDMPPMKHPTDGRVFVSRLVRGISEGVRMAFPLLGFDPGAPGSAVVSGSGQSGRTLNIKSATAGYVFKEGQFFSLVRAGRHHLYQVGTDATVSGGGTATLSIWPMLRAQHLDGDVLHVVQPMIEGYVAADQLAWEMALGDFTSLSFTIREAA</sequence>
<accession>A0A7X5Y7N5</accession>
<dbReference type="RefSeq" id="WP_168069771.1">
    <property type="nucleotide sequence ID" value="NZ_JAATJC010000001.1"/>
</dbReference>
<proteinExistence type="predicted"/>
<evidence type="ECO:0000313" key="2">
    <source>
        <dbReference type="Proteomes" id="UP000558192"/>
    </source>
</evidence>
<dbReference type="EMBL" id="JAATJC010000001">
    <property type="protein sequence ID" value="NJC06511.1"/>
    <property type="molecule type" value="Genomic_DNA"/>
</dbReference>
<comment type="caution">
    <text evidence="1">The sequence shown here is derived from an EMBL/GenBank/DDBJ whole genome shotgun (WGS) entry which is preliminary data.</text>
</comment>